<gene>
    <name evidence="1" type="ORF">AFUS01_LOCUS44672</name>
</gene>
<organism evidence="1 2">
    <name type="scientific">Allacma fusca</name>
    <dbReference type="NCBI Taxonomy" id="39272"/>
    <lineage>
        <taxon>Eukaryota</taxon>
        <taxon>Metazoa</taxon>
        <taxon>Ecdysozoa</taxon>
        <taxon>Arthropoda</taxon>
        <taxon>Hexapoda</taxon>
        <taxon>Collembola</taxon>
        <taxon>Symphypleona</taxon>
        <taxon>Sminthuridae</taxon>
        <taxon>Allacma</taxon>
    </lineage>
</organism>
<dbReference type="Proteomes" id="UP000708208">
    <property type="component" value="Unassembled WGS sequence"/>
</dbReference>
<accession>A0A8J2LFR6</accession>
<name>A0A8J2LFR6_9HEXA</name>
<evidence type="ECO:0000313" key="2">
    <source>
        <dbReference type="Proteomes" id="UP000708208"/>
    </source>
</evidence>
<dbReference type="AlphaFoldDB" id="A0A8J2LFR6"/>
<feature type="non-terminal residue" evidence="1">
    <location>
        <position position="1"/>
    </location>
</feature>
<sequence>LSSKRLKNFHSFSLYLTGCERESQFHSRALLPSYIPYHKCSTDRDLSGRNFFIHRQHFLHLRHVTIPVHSHRKQIKGSHLHRQPRRIKTYPSIFPLQPVAETKVGCMTFNQIHMYILAFLHI</sequence>
<protein>
    <submittedName>
        <fullName evidence="1">Uncharacterized protein</fullName>
    </submittedName>
</protein>
<evidence type="ECO:0000313" key="1">
    <source>
        <dbReference type="EMBL" id="CAG7835277.1"/>
    </source>
</evidence>
<dbReference type="EMBL" id="CAJVCH010570576">
    <property type="protein sequence ID" value="CAG7835277.1"/>
    <property type="molecule type" value="Genomic_DNA"/>
</dbReference>
<keyword evidence="2" id="KW-1185">Reference proteome</keyword>
<proteinExistence type="predicted"/>
<comment type="caution">
    <text evidence="1">The sequence shown here is derived from an EMBL/GenBank/DDBJ whole genome shotgun (WGS) entry which is preliminary data.</text>
</comment>
<reference evidence="1" key="1">
    <citation type="submission" date="2021-06" db="EMBL/GenBank/DDBJ databases">
        <authorList>
            <person name="Hodson N. C."/>
            <person name="Mongue J. A."/>
            <person name="Jaron S. K."/>
        </authorList>
    </citation>
    <scope>NUCLEOTIDE SEQUENCE</scope>
</reference>